<name>Q6Z2I2_ORYSJ</name>
<gene>
    <name evidence="2" type="primary">P0643A10.48</name>
</gene>
<feature type="region of interest" description="Disordered" evidence="1">
    <location>
        <begin position="50"/>
        <end position="72"/>
    </location>
</feature>
<dbReference type="AlphaFoldDB" id="Q6Z2I2"/>
<evidence type="ECO:0000256" key="1">
    <source>
        <dbReference type="SAM" id="MobiDB-lite"/>
    </source>
</evidence>
<evidence type="ECO:0000313" key="2">
    <source>
        <dbReference type="EMBL" id="BAD16158.1"/>
    </source>
</evidence>
<dbReference type="EMBL" id="AP005319">
    <property type="protein sequence ID" value="BAD16158.1"/>
    <property type="molecule type" value="Genomic_DNA"/>
</dbReference>
<protein>
    <submittedName>
        <fullName evidence="2">Uncharacterized protein</fullName>
    </submittedName>
</protein>
<evidence type="ECO:0000313" key="3">
    <source>
        <dbReference type="Proteomes" id="UP000000763"/>
    </source>
</evidence>
<reference evidence="3" key="2">
    <citation type="journal article" date="2008" name="Nucleic Acids Res.">
        <title>The rice annotation project database (RAP-DB): 2008 update.</title>
        <authorList>
            <consortium name="The rice annotation project (RAP)"/>
        </authorList>
    </citation>
    <scope>GENOME REANNOTATION</scope>
    <source>
        <strain evidence="3">cv. Nipponbare</strain>
    </source>
</reference>
<organism evidence="2 3">
    <name type="scientific">Oryza sativa subsp. japonica</name>
    <name type="common">Rice</name>
    <dbReference type="NCBI Taxonomy" id="39947"/>
    <lineage>
        <taxon>Eukaryota</taxon>
        <taxon>Viridiplantae</taxon>
        <taxon>Streptophyta</taxon>
        <taxon>Embryophyta</taxon>
        <taxon>Tracheophyta</taxon>
        <taxon>Spermatophyta</taxon>
        <taxon>Magnoliopsida</taxon>
        <taxon>Liliopsida</taxon>
        <taxon>Poales</taxon>
        <taxon>Poaceae</taxon>
        <taxon>BOP clade</taxon>
        <taxon>Oryzoideae</taxon>
        <taxon>Oryzeae</taxon>
        <taxon>Oryzinae</taxon>
        <taxon>Oryza</taxon>
        <taxon>Oryza sativa</taxon>
    </lineage>
</organism>
<accession>Q6Z2I2</accession>
<dbReference type="Proteomes" id="UP000000763">
    <property type="component" value="Chromosome 2"/>
</dbReference>
<sequence length="132" mass="14249">MAATAQTGKAARPRASHQCVCPCWWRQCTRQVRGTADAHRTHRWTDARARRDGARGHGLSSSAVRRGGHHHAPLGGAVASDLYRLVSARAGRGGVKLGRGVGLQRLDTAVAGRAGDWPEREEEIGQSIHGFR</sequence>
<reference evidence="3" key="1">
    <citation type="journal article" date="2005" name="Nature">
        <title>The map-based sequence of the rice genome.</title>
        <authorList>
            <consortium name="International rice genome sequencing project (IRGSP)"/>
            <person name="Matsumoto T."/>
            <person name="Wu J."/>
            <person name="Kanamori H."/>
            <person name="Katayose Y."/>
            <person name="Fujisawa M."/>
            <person name="Namiki N."/>
            <person name="Mizuno H."/>
            <person name="Yamamoto K."/>
            <person name="Antonio B.A."/>
            <person name="Baba T."/>
            <person name="Sakata K."/>
            <person name="Nagamura Y."/>
            <person name="Aoki H."/>
            <person name="Arikawa K."/>
            <person name="Arita K."/>
            <person name="Bito T."/>
            <person name="Chiden Y."/>
            <person name="Fujitsuka N."/>
            <person name="Fukunaka R."/>
            <person name="Hamada M."/>
            <person name="Harada C."/>
            <person name="Hayashi A."/>
            <person name="Hijishita S."/>
            <person name="Honda M."/>
            <person name="Hosokawa S."/>
            <person name="Ichikawa Y."/>
            <person name="Idonuma A."/>
            <person name="Iijima M."/>
            <person name="Ikeda M."/>
            <person name="Ikeno M."/>
            <person name="Ito K."/>
            <person name="Ito S."/>
            <person name="Ito T."/>
            <person name="Ito Y."/>
            <person name="Ito Y."/>
            <person name="Iwabuchi A."/>
            <person name="Kamiya K."/>
            <person name="Karasawa W."/>
            <person name="Kurita K."/>
            <person name="Katagiri S."/>
            <person name="Kikuta A."/>
            <person name="Kobayashi H."/>
            <person name="Kobayashi N."/>
            <person name="Machita K."/>
            <person name="Maehara T."/>
            <person name="Masukawa M."/>
            <person name="Mizubayashi T."/>
            <person name="Mukai Y."/>
            <person name="Nagasaki H."/>
            <person name="Nagata Y."/>
            <person name="Naito S."/>
            <person name="Nakashima M."/>
            <person name="Nakama Y."/>
            <person name="Nakamichi Y."/>
            <person name="Nakamura M."/>
            <person name="Meguro A."/>
            <person name="Negishi M."/>
            <person name="Ohta I."/>
            <person name="Ohta T."/>
            <person name="Okamoto M."/>
            <person name="Ono N."/>
            <person name="Saji S."/>
            <person name="Sakaguchi M."/>
            <person name="Sakai K."/>
            <person name="Shibata M."/>
            <person name="Shimokawa T."/>
            <person name="Song J."/>
            <person name="Takazaki Y."/>
            <person name="Terasawa K."/>
            <person name="Tsugane M."/>
            <person name="Tsuji K."/>
            <person name="Ueda S."/>
            <person name="Waki K."/>
            <person name="Yamagata H."/>
            <person name="Yamamoto M."/>
            <person name="Yamamoto S."/>
            <person name="Yamane H."/>
            <person name="Yoshiki S."/>
            <person name="Yoshihara R."/>
            <person name="Yukawa K."/>
            <person name="Zhong H."/>
            <person name="Yano M."/>
            <person name="Yuan Q."/>
            <person name="Ouyang S."/>
            <person name="Liu J."/>
            <person name="Jones K.M."/>
            <person name="Gansberger K."/>
            <person name="Moffat K."/>
            <person name="Hill J."/>
            <person name="Bera J."/>
            <person name="Fadrosh D."/>
            <person name="Jin S."/>
            <person name="Johri S."/>
            <person name="Kim M."/>
            <person name="Overton L."/>
            <person name="Reardon M."/>
            <person name="Tsitrin T."/>
            <person name="Vuong H."/>
            <person name="Weaver B."/>
            <person name="Ciecko A."/>
            <person name="Tallon L."/>
            <person name="Jackson J."/>
            <person name="Pai G."/>
            <person name="Aken S.V."/>
            <person name="Utterback T."/>
            <person name="Reidmuller S."/>
            <person name="Feldblyum T."/>
            <person name="Hsiao J."/>
            <person name="Zismann V."/>
            <person name="Iobst S."/>
            <person name="de Vazeille A.R."/>
            <person name="Buell C.R."/>
            <person name="Ying K."/>
            <person name="Li Y."/>
            <person name="Lu T."/>
            <person name="Huang Y."/>
            <person name="Zhao Q."/>
            <person name="Feng Q."/>
            <person name="Zhang L."/>
            <person name="Zhu J."/>
            <person name="Weng Q."/>
            <person name="Mu J."/>
            <person name="Lu Y."/>
            <person name="Fan D."/>
            <person name="Liu Y."/>
            <person name="Guan J."/>
            <person name="Zhang Y."/>
            <person name="Yu S."/>
            <person name="Liu X."/>
            <person name="Zhang Y."/>
            <person name="Hong G."/>
            <person name="Han B."/>
            <person name="Choisne N."/>
            <person name="Demange N."/>
            <person name="Orjeda G."/>
            <person name="Samain S."/>
            <person name="Cattolico L."/>
            <person name="Pelletier E."/>
            <person name="Couloux A."/>
            <person name="Segurens B."/>
            <person name="Wincker P."/>
            <person name="D'Hont A."/>
            <person name="Scarpelli C."/>
            <person name="Weissenbach J."/>
            <person name="Salanoubat M."/>
            <person name="Quetier F."/>
            <person name="Yu Y."/>
            <person name="Kim H.R."/>
            <person name="Rambo T."/>
            <person name="Currie J."/>
            <person name="Collura K."/>
            <person name="Luo M."/>
            <person name="Yang T."/>
            <person name="Ammiraju J.S.S."/>
            <person name="Engler F."/>
            <person name="Soderlund C."/>
            <person name="Wing R.A."/>
            <person name="Palmer L.E."/>
            <person name="de la Bastide M."/>
            <person name="Spiegel L."/>
            <person name="Nascimento L."/>
            <person name="Zutavern T."/>
            <person name="O'Shaughnessy A."/>
            <person name="Dike S."/>
            <person name="Dedhia N."/>
            <person name="Preston R."/>
            <person name="Balija V."/>
            <person name="McCombie W.R."/>
            <person name="Chow T."/>
            <person name="Chen H."/>
            <person name="Chung M."/>
            <person name="Chen C."/>
            <person name="Shaw J."/>
            <person name="Wu H."/>
            <person name="Hsiao K."/>
            <person name="Chao Y."/>
            <person name="Chu M."/>
            <person name="Cheng C."/>
            <person name="Hour A."/>
            <person name="Lee P."/>
            <person name="Lin S."/>
            <person name="Lin Y."/>
            <person name="Liou J."/>
            <person name="Liu S."/>
            <person name="Hsing Y."/>
            <person name="Raghuvanshi S."/>
            <person name="Mohanty A."/>
            <person name="Bharti A.K."/>
            <person name="Gaur A."/>
            <person name="Gupta V."/>
            <person name="Kumar D."/>
            <person name="Ravi V."/>
            <person name="Vij S."/>
            <person name="Kapur A."/>
            <person name="Khurana P."/>
            <person name="Khurana P."/>
            <person name="Khurana J.P."/>
            <person name="Tyagi A.K."/>
            <person name="Gaikwad K."/>
            <person name="Singh A."/>
            <person name="Dalal V."/>
            <person name="Srivastava S."/>
            <person name="Dixit A."/>
            <person name="Pal A.K."/>
            <person name="Ghazi I.A."/>
            <person name="Yadav M."/>
            <person name="Pandit A."/>
            <person name="Bhargava A."/>
            <person name="Sureshbabu K."/>
            <person name="Batra K."/>
            <person name="Sharma T.R."/>
            <person name="Mohapatra T."/>
            <person name="Singh N.K."/>
            <person name="Messing J."/>
            <person name="Nelson A.B."/>
            <person name="Fuks G."/>
            <person name="Kavchok S."/>
            <person name="Keizer G."/>
            <person name="Linton E."/>
            <person name="Llaca V."/>
            <person name="Song R."/>
            <person name="Tanyolac B."/>
            <person name="Young S."/>
            <person name="Ho-Il K."/>
            <person name="Hahn J.H."/>
            <person name="Sangsakoo G."/>
            <person name="Vanavichit A."/>
            <person name="de Mattos Luiz.A.T."/>
            <person name="Zimmer P.D."/>
            <person name="Malone G."/>
            <person name="Dellagostin O."/>
            <person name="de Oliveira A.C."/>
            <person name="Bevan M."/>
            <person name="Bancroft I."/>
            <person name="Minx P."/>
            <person name="Cordum H."/>
            <person name="Wilson R."/>
            <person name="Cheng Z."/>
            <person name="Jin W."/>
            <person name="Jiang J."/>
            <person name="Leong S.A."/>
            <person name="Iwama H."/>
            <person name="Gojobori T."/>
            <person name="Itoh T."/>
            <person name="Niimura Y."/>
            <person name="Fujii Y."/>
            <person name="Habara T."/>
            <person name="Sakai H."/>
            <person name="Sato Y."/>
            <person name="Wilson G."/>
            <person name="Kumar K."/>
            <person name="McCouch S."/>
            <person name="Juretic N."/>
            <person name="Hoen D."/>
            <person name="Wright S."/>
            <person name="Bruskiewich R."/>
            <person name="Bureau T."/>
            <person name="Miyao A."/>
            <person name="Hirochika H."/>
            <person name="Nishikawa T."/>
            <person name="Kadowaki K."/>
            <person name="Sugiura M."/>
            <person name="Burr B."/>
            <person name="Sasaki T."/>
        </authorList>
    </citation>
    <scope>NUCLEOTIDE SEQUENCE [LARGE SCALE GENOMIC DNA]</scope>
    <source>
        <strain evidence="3">cv. Nipponbare</strain>
    </source>
</reference>
<proteinExistence type="predicted"/>
<dbReference type="HOGENOM" id="CLU_3428042_0_0_1"/>